<gene>
    <name evidence="1" type="ORF">LLCLJKAH_00335</name>
</gene>
<evidence type="ECO:0000313" key="1">
    <source>
        <dbReference type="EMBL" id="CAD5236324.1"/>
    </source>
</evidence>
<dbReference type="EMBL" id="LR881104">
    <property type="protein sequence ID" value="CAD5236324.1"/>
    <property type="molecule type" value="Genomic_DNA"/>
</dbReference>
<accession>A0A7R8MJT5</accession>
<organism evidence="1 2">
    <name type="scientific">Klebsiella phage vB_KvM-Eowyn</name>
    <dbReference type="NCBI Taxonomy" id="2762819"/>
    <lineage>
        <taxon>Viruses</taxon>
        <taxon>Duplodnaviria</taxon>
        <taxon>Heunggongvirae</taxon>
        <taxon>Uroviricota</taxon>
        <taxon>Caudoviricetes</taxon>
        <taxon>Chimalliviridae</taxon>
        <taxon>Eowynvirus</taxon>
        <taxon>Eowynvirus eowyn</taxon>
    </lineage>
</organism>
<dbReference type="Proteomes" id="UP000596247">
    <property type="component" value="Chromosome"/>
</dbReference>
<dbReference type="InterPro" id="IPR021130">
    <property type="entry name" value="PRib-ATP_PPHydrolase-like"/>
</dbReference>
<dbReference type="Pfam" id="PF01503">
    <property type="entry name" value="PRA-PH"/>
    <property type="match status" value="1"/>
</dbReference>
<protein>
    <submittedName>
        <fullName evidence="1">Putative phosphoribosyl-ATPpyrophosphohydrolase-like domain-containing protein</fullName>
    </submittedName>
</protein>
<name>A0A7R8MJT5_9CAUD</name>
<dbReference type="InterPro" id="IPR023292">
    <property type="entry name" value="NTP_PyroPHydrolase-like_dom_sf"/>
</dbReference>
<keyword evidence="2" id="KW-1185">Reference proteome</keyword>
<evidence type="ECO:0000313" key="2">
    <source>
        <dbReference type="Proteomes" id="UP000596247"/>
    </source>
</evidence>
<sequence>MYNNHANYVPTITSAHIAQREQIEAMVLEFHNVFQQDINQPITSERLFYRARLINEEAWVEGIPANWNADLEKILDSMGDTLYVLAGTLVTFIDAGRTGHMTDIEIDDLGSSEIPNFIADPLDALHTARETVNVLRHCATVAGESRSECFDSYAIDSMYVIQWALEQMGVDPVALVSEIHRSNMTKLWPEDAVVDNPEVMYTSVGNGLVLCNRKSDGKVIKSPTYSKADLSPFVAQVKAGPHGSIYGEQK</sequence>
<dbReference type="Gene3D" id="1.10.3420.10">
    <property type="entry name" value="putative ntp pyrophosphohydrolase like domain"/>
    <property type="match status" value="2"/>
</dbReference>
<reference evidence="1 2" key="1">
    <citation type="submission" date="2020-09" db="EMBL/GenBank/DDBJ databases">
        <authorList>
            <person name="Jameson E."/>
        </authorList>
    </citation>
    <scope>NUCLEOTIDE SEQUENCE [LARGE SCALE GENOMIC DNA]</scope>
</reference>
<dbReference type="GO" id="GO:0016787">
    <property type="term" value="F:hydrolase activity"/>
    <property type="evidence" value="ECO:0007669"/>
    <property type="project" value="UniProtKB-KW"/>
</dbReference>
<proteinExistence type="predicted"/>
<keyword evidence="1" id="KW-0378">Hydrolase</keyword>